<evidence type="ECO:0000256" key="2">
    <source>
        <dbReference type="ARBA" id="ARBA00022692"/>
    </source>
</evidence>
<accession>A0ABX2AII5</accession>
<comment type="caution">
    <text evidence="6">The sequence shown here is derived from an EMBL/GenBank/DDBJ whole genome shotgun (WGS) entry which is preliminary data.</text>
</comment>
<evidence type="ECO:0000256" key="1">
    <source>
        <dbReference type="ARBA" id="ARBA00004141"/>
    </source>
</evidence>
<comment type="caution">
    <text evidence="5">Lacks conserved residue(s) required for the propagation of feature annotation.</text>
</comment>
<reference evidence="6 7" key="1">
    <citation type="submission" date="2020-05" db="EMBL/GenBank/DDBJ databases">
        <title>Distinct polysaccharide utilization as determinants for interspecies competition between intestinal Prevotella spp.</title>
        <authorList>
            <person name="Galvez E.J.C."/>
            <person name="Iljazovic A."/>
            <person name="Strowig T."/>
        </authorList>
    </citation>
    <scope>NUCLEOTIDE SEQUENCE [LARGE SCALE GENOMIC DNA]</scope>
    <source>
        <strain evidence="6 7">PMUR</strain>
    </source>
</reference>
<feature type="transmembrane region" description="Helical" evidence="5">
    <location>
        <begin position="132"/>
        <end position="156"/>
    </location>
</feature>
<evidence type="ECO:0000313" key="6">
    <source>
        <dbReference type="EMBL" id="NPD90848.1"/>
    </source>
</evidence>
<keyword evidence="5" id="KW-0813">Transport</keyword>
<proteinExistence type="inferred from homology"/>
<evidence type="ECO:0000313" key="7">
    <source>
        <dbReference type="Proteomes" id="UP000714420"/>
    </source>
</evidence>
<dbReference type="Proteomes" id="UP000714420">
    <property type="component" value="Unassembled WGS sequence"/>
</dbReference>
<evidence type="ECO:0000256" key="3">
    <source>
        <dbReference type="ARBA" id="ARBA00022989"/>
    </source>
</evidence>
<keyword evidence="3 5" id="KW-1133">Transmembrane helix</keyword>
<keyword evidence="7" id="KW-1185">Reference proteome</keyword>
<dbReference type="PRINTS" id="PR01840">
    <property type="entry name" value="TATCFAMILY"/>
</dbReference>
<evidence type="ECO:0000256" key="5">
    <source>
        <dbReference type="HAMAP-Rule" id="MF_00902"/>
    </source>
</evidence>
<keyword evidence="5" id="KW-0811">Translocation</keyword>
<dbReference type="PANTHER" id="PTHR30371:SF0">
    <property type="entry name" value="SEC-INDEPENDENT PROTEIN TRANSLOCASE PROTEIN TATC, CHLOROPLASTIC-RELATED"/>
    <property type="match status" value="1"/>
</dbReference>
<keyword evidence="5" id="KW-0653">Protein transport</keyword>
<keyword evidence="4 5" id="KW-0472">Membrane</keyword>
<dbReference type="EMBL" id="JABKKF010000001">
    <property type="protein sequence ID" value="NPD90848.1"/>
    <property type="molecule type" value="Genomic_DNA"/>
</dbReference>
<comment type="subcellular location">
    <subcellularLocation>
        <location evidence="5">Cell membrane</location>
        <topology evidence="5">Multi-pass membrane protein</topology>
    </subcellularLocation>
    <subcellularLocation>
        <location evidence="1">Membrane</location>
        <topology evidence="1">Multi-pass membrane protein</topology>
    </subcellularLocation>
</comment>
<dbReference type="RefSeq" id="WP_172272199.1">
    <property type="nucleotide sequence ID" value="NZ_CASGMU010000001.1"/>
</dbReference>
<keyword evidence="5" id="KW-1003">Cell membrane</keyword>
<dbReference type="Pfam" id="PF00902">
    <property type="entry name" value="TatC"/>
    <property type="match status" value="1"/>
</dbReference>
<comment type="subunit">
    <text evidence="5">Forms a complex with TatA.</text>
</comment>
<feature type="transmembrane region" description="Helical" evidence="5">
    <location>
        <begin position="21"/>
        <end position="40"/>
    </location>
</feature>
<evidence type="ECO:0000256" key="4">
    <source>
        <dbReference type="ARBA" id="ARBA00023136"/>
    </source>
</evidence>
<dbReference type="InterPro" id="IPR002033">
    <property type="entry name" value="TatC"/>
</dbReference>
<feature type="transmembrane region" description="Helical" evidence="5">
    <location>
        <begin position="90"/>
        <end position="111"/>
    </location>
</feature>
<feature type="transmembrane region" description="Helical" evidence="5">
    <location>
        <begin position="176"/>
        <end position="202"/>
    </location>
</feature>
<feature type="transmembrane region" description="Helical" evidence="5">
    <location>
        <begin position="214"/>
        <end position="231"/>
    </location>
</feature>
<protein>
    <recommendedName>
        <fullName evidence="5">Sec-independent protein translocase protein TatC</fullName>
    </recommendedName>
</protein>
<comment type="function">
    <text evidence="5">Part of the twin-arginine translocation (Tat) system that transports large folded proteins containing a characteristic twin-arginine motif in their signal peptide across membranes.</text>
</comment>
<keyword evidence="2 5" id="KW-0812">Transmembrane</keyword>
<sequence length="272" mass="30543">MTARKDTDGLTFWEHLDALRYVLIRIIAVTVLTGIAAFVFKEELFAIVLAPKDDGFITYKILFEMSGMFGESGSRDFSVQLINTGLAEQFVIHMKTAMCAGVLCASPYIIYQLFRFVSPALYSHERKHAINAIGSGYIMFMTGVAVSYFLIFPLTFRFLGTYQVSEDVPNMISLQSYIETLIMMCLSMGIIFEMPVLTWLFARLGFISSSFMRRYRKHAIVIILIIAAIITPTSDAFTLLAVSMPMCLLYEASIFIAASAHKESVENLKADD</sequence>
<dbReference type="PANTHER" id="PTHR30371">
    <property type="entry name" value="SEC-INDEPENDENT PROTEIN TRANSLOCASE PROTEIN TATC"/>
    <property type="match status" value="1"/>
</dbReference>
<organism evidence="6 7">
    <name type="scientific">Xylanibacter muris</name>
    <dbReference type="NCBI Taxonomy" id="2736290"/>
    <lineage>
        <taxon>Bacteria</taxon>
        <taxon>Pseudomonadati</taxon>
        <taxon>Bacteroidota</taxon>
        <taxon>Bacteroidia</taxon>
        <taxon>Bacteroidales</taxon>
        <taxon>Prevotellaceae</taxon>
        <taxon>Xylanibacter</taxon>
    </lineage>
</organism>
<name>A0ABX2AII5_9BACT</name>
<comment type="similarity">
    <text evidence="5">Belongs to the TatC family.</text>
</comment>
<dbReference type="NCBIfam" id="TIGR00945">
    <property type="entry name" value="tatC"/>
    <property type="match status" value="1"/>
</dbReference>
<gene>
    <name evidence="5 6" type="primary">tatC</name>
    <name evidence="6" type="ORF">HPS56_00480</name>
</gene>
<dbReference type="HAMAP" id="MF_00902">
    <property type="entry name" value="TatC"/>
    <property type="match status" value="1"/>
</dbReference>